<protein>
    <submittedName>
        <fullName evidence="5">G/U mismatch-specific DNA glycosylase</fullName>
        <ecNumber evidence="5">3.2.2.28</ecNumber>
    </submittedName>
</protein>
<dbReference type="EMBL" id="LS992241">
    <property type="protein sequence ID" value="SYX87304.1"/>
    <property type="molecule type" value="Genomic_DNA"/>
</dbReference>
<feature type="domain" description="Uracil-DNA glycosylase-like" evidence="4">
    <location>
        <begin position="5"/>
        <end position="152"/>
    </location>
</feature>
<dbReference type="InterPro" id="IPR015637">
    <property type="entry name" value="MUG/TDG"/>
</dbReference>
<dbReference type="GO" id="GO:0006285">
    <property type="term" value="P:base-excision repair, AP site formation"/>
    <property type="evidence" value="ECO:0007669"/>
    <property type="project" value="InterPro"/>
</dbReference>
<dbReference type="AlphaFoldDB" id="A0A383RLD7"/>
<evidence type="ECO:0000259" key="4">
    <source>
        <dbReference type="Pfam" id="PF03167"/>
    </source>
</evidence>
<dbReference type="NCBIfam" id="NF007570">
    <property type="entry name" value="PRK10201.1"/>
    <property type="match status" value="1"/>
</dbReference>
<sequence>MDSIPDHLAPHLRIVFVGFNPSLRSGATGHHYANPRNRFWQIIYRAGLTPRLFRAEEDGDLIELGYGFTNIVARPTKEAAEITAEEYAEGRQQLRQKIEMYKPRAVCFVGKGVYEKYSGRAGINWGVQADPVVEGVYEFVAPSSSGLVRMKLDEVVSIYARLTEALDPGGE</sequence>
<dbReference type="PANTHER" id="PTHR12159">
    <property type="entry name" value="G/T AND G/U MISMATCH-SPECIFIC DNA GLYCOSYLASE"/>
    <property type="match status" value="1"/>
</dbReference>
<dbReference type="GO" id="GO:0004844">
    <property type="term" value="F:uracil DNA N-glycosylase activity"/>
    <property type="evidence" value="ECO:0007669"/>
    <property type="project" value="TreeGrafter"/>
</dbReference>
<dbReference type="InterPro" id="IPR036895">
    <property type="entry name" value="Uracil-DNA_glycosylase-like_sf"/>
</dbReference>
<dbReference type="RefSeq" id="WP_138188942.1">
    <property type="nucleotide sequence ID" value="NZ_LS992241.1"/>
</dbReference>
<dbReference type="Gene3D" id="3.40.470.10">
    <property type="entry name" value="Uracil-DNA glycosylase-like domain"/>
    <property type="match status" value="1"/>
</dbReference>
<keyword evidence="1" id="KW-0227">DNA damage</keyword>
<evidence type="ECO:0000256" key="1">
    <source>
        <dbReference type="ARBA" id="ARBA00022763"/>
    </source>
</evidence>
<reference evidence="6" key="1">
    <citation type="submission" date="2018-08" db="EMBL/GenBank/DDBJ databases">
        <authorList>
            <person name="Chevrot R."/>
        </authorList>
    </citation>
    <scope>NUCLEOTIDE SEQUENCE [LARGE SCALE GENOMIC DNA]</scope>
</reference>
<organism evidence="5 6">
    <name type="scientific">Paenibacillus alvei</name>
    <name type="common">Bacillus alvei</name>
    <dbReference type="NCBI Taxonomy" id="44250"/>
    <lineage>
        <taxon>Bacteria</taxon>
        <taxon>Bacillati</taxon>
        <taxon>Bacillota</taxon>
        <taxon>Bacilli</taxon>
        <taxon>Bacillales</taxon>
        <taxon>Paenibacillaceae</taxon>
        <taxon>Paenibacillus</taxon>
    </lineage>
</organism>
<evidence type="ECO:0000256" key="2">
    <source>
        <dbReference type="ARBA" id="ARBA00022801"/>
    </source>
</evidence>
<evidence type="ECO:0000256" key="3">
    <source>
        <dbReference type="ARBA" id="ARBA00023204"/>
    </source>
</evidence>
<proteinExistence type="predicted"/>
<gene>
    <name evidence="5" type="primary">mug</name>
    <name evidence="5" type="ORF">PBLR_15734</name>
</gene>
<keyword evidence="5" id="KW-0326">Glycosidase</keyword>
<dbReference type="Proteomes" id="UP000304148">
    <property type="component" value="Chromosome"/>
</dbReference>
<dbReference type="SUPFAM" id="SSF52141">
    <property type="entry name" value="Uracil-DNA glycosylase-like"/>
    <property type="match status" value="1"/>
</dbReference>
<dbReference type="InterPro" id="IPR005122">
    <property type="entry name" value="Uracil-DNA_glycosylase-like"/>
</dbReference>
<dbReference type="Pfam" id="PF03167">
    <property type="entry name" value="UDG"/>
    <property type="match status" value="1"/>
</dbReference>
<dbReference type="GO" id="GO:0008263">
    <property type="term" value="F:pyrimidine-specific mismatch base pair DNA N-glycosylase activity"/>
    <property type="evidence" value="ECO:0007669"/>
    <property type="project" value="TreeGrafter"/>
</dbReference>
<accession>A0A383RLD7</accession>
<keyword evidence="3" id="KW-0234">DNA repair</keyword>
<evidence type="ECO:0000313" key="6">
    <source>
        <dbReference type="Proteomes" id="UP000304148"/>
    </source>
</evidence>
<dbReference type="EC" id="3.2.2.28" evidence="5"/>
<keyword evidence="2 5" id="KW-0378">Hydrolase</keyword>
<evidence type="ECO:0000313" key="5">
    <source>
        <dbReference type="EMBL" id="SYX87304.1"/>
    </source>
</evidence>
<name>A0A383RLD7_PAEAL</name>
<dbReference type="CDD" id="cd10028">
    <property type="entry name" value="UDG-F2_TDG_MUG"/>
    <property type="match status" value="1"/>
</dbReference>
<dbReference type="PANTHER" id="PTHR12159:SF9">
    <property type="entry name" value="G_T MISMATCH-SPECIFIC THYMINE DNA GLYCOSYLASE"/>
    <property type="match status" value="1"/>
</dbReference>